<evidence type="ECO:0000256" key="3">
    <source>
        <dbReference type="SAM" id="MobiDB-lite"/>
    </source>
</evidence>
<evidence type="ECO:0000313" key="5">
    <source>
        <dbReference type="Proteomes" id="UP001412067"/>
    </source>
</evidence>
<gene>
    <name evidence="4" type="primary">ABCG11</name>
    <name evidence="4" type="ORF">KSP40_PGU020879</name>
</gene>
<evidence type="ECO:0000256" key="2">
    <source>
        <dbReference type="ARBA" id="ARBA00022448"/>
    </source>
</evidence>
<feature type="region of interest" description="Disordered" evidence="3">
    <location>
        <begin position="1"/>
        <end position="71"/>
    </location>
</feature>
<dbReference type="PANTHER" id="PTHR48042:SF11">
    <property type="entry name" value="ABC TRANSPORTER G FAMILY MEMBER 11"/>
    <property type="match status" value="1"/>
</dbReference>
<comment type="similarity">
    <text evidence="1">Belongs to the ABC transporter superfamily. ABCG family. Eye pigment precursor importer (TC 3.A.1.204) subfamily.</text>
</comment>
<dbReference type="PANTHER" id="PTHR48042">
    <property type="entry name" value="ABC TRANSPORTER G FAMILY MEMBER 11"/>
    <property type="match status" value="1"/>
</dbReference>
<dbReference type="InterPro" id="IPR052215">
    <property type="entry name" value="Plant_ABCG"/>
</dbReference>
<feature type="region of interest" description="Disordered" evidence="3">
    <location>
        <begin position="221"/>
        <end position="279"/>
    </location>
</feature>
<proteinExistence type="inferred from homology"/>
<dbReference type="EMBL" id="JBBWWR010000014">
    <property type="protein sequence ID" value="KAK8953307.1"/>
    <property type="molecule type" value="Genomic_DNA"/>
</dbReference>
<keyword evidence="5" id="KW-1185">Reference proteome</keyword>
<feature type="region of interest" description="Disordered" evidence="3">
    <location>
        <begin position="170"/>
        <end position="192"/>
    </location>
</feature>
<name>A0ABR2LWS2_9ASPA</name>
<organism evidence="4 5">
    <name type="scientific">Platanthera guangdongensis</name>
    <dbReference type="NCBI Taxonomy" id="2320717"/>
    <lineage>
        <taxon>Eukaryota</taxon>
        <taxon>Viridiplantae</taxon>
        <taxon>Streptophyta</taxon>
        <taxon>Embryophyta</taxon>
        <taxon>Tracheophyta</taxon>
        <taxon>Spermatophyta</taxon>
        <taxon>Magnoliopsida</taxon>
        <taxon>Liliopsida</taxon>
        <taxon>Asparagales</taxon>
        <taxon>Orchidaceae</taxon>
        <taxon>Orchidoideae</taxon>
        <taxon>Orchideae</taxon>
        <taxon>Orchidinae</taxon>
        <taxon>Platanthera</taxon>
    </lineage>
</organism>
<evidence type="ECO:0000256" key="1">
    <source>
        <dbReference type="ARBA" id="ARBA00005814"/>
    </source>
</evidence>
<reference evidence="4 5" key="1">
    <citation type="journal article" date="2022" name="Nat. Plants">
        <title>Genomes of leafy and leafless Platanthera orchids illuminate the evolution of mycoheterotrophy.</title>
        <authorList>
            <person name="Li M.H."/>
            <person name="Liu K.W."/>
            <person name="Li Z."/>
            <person name="Lu H.C."/>
            <person name="Ye Q.L."/>
            <person name="Zhang D."/>
            <person name="Wang J.Y."/>
            <person name="Li Y.F."/>
            <person name="Zhong Z.M."/>
            <person name="Liu X."/>
            <person name="Yu X."/>
            <person name="Liu D.K."/>
            <person name="Tu X.D."/>
            <person name="Liu B."/>
            <person name="Hao Y."/>
            <person name="Liao X.Y."/>
            <person name="Jiang Y.T."/>
            <person name="Sun W.H."/>
            <person name="Chen J."/>
            <person name="Chen Y.Q."/>
            <person name="Ai Y."/>
            <person name="Zhai J.W."/>
            <person name="Wu S.S."/>
            <person name="Zhou Z."/>
            <person name="Hsiao Y.Y."/>
            <person name="Wu W.L."/>
            <person name="Chen Y.Y."/>
            <person name="Lin Y.F."/>
            <person name="Hsu J.L."/>
            <person name="Li C.Y."/>
            <person name="Wang Z.W."/>
            <person name="Zhao X."/>
            <person name="Zhong W.Y."/>
            <person name="Ma X.K."/>
            <person name="Ma L."/>
            <person name="Huang J."/>
            <person name="Chen G.Z."/>
            <person name="Huang M.Z."/>
            <person name="Huang L."/>
            <person name="Peng D.H."/>
            <person name="Luo Y.B."/>
            <person name="Zou S.Q."/>
            <person name="Chen S.P."/>
            <person name="Lan S."/>
            <person name="Tsai W.C."/>
            <person name="Van de Peer Y."/>
            <person name="Liu Z.J."/>
        </authorList>
    </citation>
    <scope>NUCLEOTIDE SEQUENCE [LARGE SCALE GENOMIC DNA]</scope>
    <source>
        <strain evidence="4">Lor288</strain>
    </source>
</reference>
<evidence type="ECO:0000313" key="4">
    <source>
        <dbReference type="EMBL" id="KAK8953307.1"/>
    </source>
</evidence>
<comment type="caution">
    <text evidence="4">The sequence shown here is derived from an EMBL/GenBank/DDBJ whole genome shotgun (WGS) entry which is preliminary data.</text>
</comment>
<accession>A0ABR2LWS2</accession>
<protein>
    <submittedName>
        <fullName evidence="4">ABC transporter G family member 11</fullName>
    </submittedName>
</protein>
<dbReference type="Proteomes" id="UP001412067">
    <property type="component" value="Unassembled WGS sequence"/>
</dbReference>
<sequence length="350" mass="37048">MGERAEAWLPDWDGQETAQIGRPEGGADRGPSDLGGNTVAWIGRPRGHSIRAARGMGGQGAAPPERRGRSLSETLWREKTNTELLGDVSARLTWKDLTVTVALGSGETQQVLEGLTGYAEPGSFTALMGPSGSGSDIFRPGRQKGWSALRGQPKSPVGLLPTGQREAVDCRRPGEPSVAQTVGGLWGRPTPWGSAPPGRPIGKERGGCAQGVDTFLASLSIGSQGRERRPSPLGLGLTGSHWGAETKKGQSAPLGRRFPGRPRHRQPGKERAAGPFGATPPPFGWLALGGRGSRGGQPLGGWYHPTGHPGGAQREVGVIGRQPAARTSTCEIPNRSWRSRVWEFGSRKRE</sequence>
<keyword evidence="2" id="KW-0813">Transport</keyword>